<accession>A0A9P5CUV3</accession>
<organism evidence="1 2">
    <name type="scientific">Cryphonectria parasitica (strain ATCC 38755 / EP155)</name>
    <dbReference type="NCBI Taxonomy" id="660469"/>
    <lineage>
        <taxon>Eukaryota</taxon>
        <taxon>Fungi</taxon>
        <taxon>Dikarya</taxon>
        <taxon>Ascomycota</taxon>
        <taxon>Pezizomycotina</taxon>
        <taxon>Sordariomycetes</taxon>
        <taxon>Sordariomycetidae</taxon>
        <taxon>Diaporthales</taxon>
        <taxon>Cryphonectriaceae</taxon>
        <taxon>Cryphonectria-Endothia species complex</taxon>
        <taxon>Cryphonectria</taxon>
    </lineage>
</organism>
<dbReference type="RefSeq" id="XP_040781888.1">
    <property type="nucleotide sequence ID" value="XM_040925058.1"/>
</dbReference>
<sequence length="206" mass="23560">MPILEDISVNVRVTCSSTRLQASNKSEEPVCSPAAIKLSSLKRTRNMDDDEDVYDEYDEYEDDEYEDDEDYEDYQQLLHDLADKFGSNMVDEDEEIGCEFPDMDNKEMPSDLATSFLDHDQVGEGKDAYVTNLEQAARYTDIFAEALEGLQDAWSIRSPKASSTLLSRTRSRILLCSSAVRRNALMIPWVLTKAWMATSRFLHFHS</sequence>
<name>A0A9P5CUV3_CRYP1</name>
<dbReference type="EMBL" id="MU032344">
    <property type="protein sequence ID" value="KAF3770927.1"/>
    <property type="molecule type" value="Genomic_DNA"/>
</dbReference>
<dbReference type="AlphaFoldDB" id="A0A9P5CUV3"/>
<evidence type="ECO:0000313" key="1">
    <source>
        <dbReference type="EMBL" id="KAF3770927.1"/>
    </source>
</evidence>
<evidence type="ECO:0000313" key="2">
    <source>
        <dbReference type="Proteomes" id="UP000803844"/>
    </source>
</evidence>
<dbReference type="GeneID" id="63842187"/>
<keyword evidence="2" id="KW-1185">Reference proteome</keyword>
<reference evidence="1" key="1">
    <citation type="journal article" date="2020" name="Phytopathology">
        <title>Genome sequence of the chestnut blight fungus Cryphonectria parasitica EP155: A fundamental resource for an archetypical invasive plant pathogen.</title>
        <authorList>
            <person name="Crouch J.A."/>
            <person name="Dawe A."/>
            <person name="Aerts A."/>
            <person name="Barry K."/>
            <person name="Churchill A.C.L."/>
            <person name="Grimwood J."/>
            <person name="Hillman B."/>
            <person name="Milgroom M.G."/>
            <person name="Pangilinan J."/>
            <person name="Smith M."/>
            <person name="Salamov A."/>
            <person name="Schmutz J."/>
            <person name="Yadav J."/>
            <person name="Grigoriev I.V."/>
            <person name="Nuss D."/>
        </authorList>
    </citation>
    <scope>NUCLEOTIDE SEQUENCE</scope>
    <source>
        <strain evidence="1">EP155</strain>
    </source>
</reference>
<dbReference type="Proteomes" id="UP000803844">
    <property type="component" value="Unassembled WGS sequence"/>
</dbReference>
<protein>
    <submittedName>
        <fullName evidence="1">Uncharacterized protein</fullName>
    </submittedName>
</protein>
<proteinExistence type="predicted"/>
<comment type="caution">
    <text evidence="1">The sequence shown here is derived from an EMBL/GenBank/DDBJ whole genome shotgun (WGS) entry which is preliminary data.</text>
</comment>
<gene>
    <name evidence="1" type="ORF">M406DRAFT_67284</name>
</gene>